<dbReference type="InterPro" id="IPR036823">
    <property type="entry name" value="Ribosomal_uS7_dom_sf"/>
</dbReference>
<keyword evidence="10" id="KW-1185">Reference proteome</keyword>
<dbReference type="EMBL" id="CAGS01000112">
    <property type="protein sequence ID" value="CCF83173.1"/>
    <property type="molecule type" value="Genomic_DNA"/>
</dbReference>
<dbReference type="HAMAP" id="MF_00480_B">
    <property type="entry name" value="Ribosomal_uS7_B"/>
    <property type="match status" value="1"/>
</dbReference>
<accession>I4EER1</accession>
<keyword evidence="3 6" id="KW-0694">RNA-binding</keyword>
<proteinExistence type="inferred from homology"/>
<keyword evidence="5 6" id="KW-0687">Ribonucleoprotein</keyword>
<protein>
    <recommendedName>
        <fullName evidence="6">Small ribosomal subunit protein uS7</fullName>
    </recommendedName>
</protein>
<dbReference type="Pfam" id="PF00177">
    <property type="entry name" value="Ribosomal_S7"/>
    <property type="match status" value="1"/>
</dbReference>
<dbReference type="InterPro" id="IPR000235">
    <property type="entry name" value="Ribosomal_uS7"/>
</dbReference>
<evidence type="ECO:0000256" key="6">
    <source>
        <dbReference type="HAMAP-Rule" id="MF_00480"/>
    </source>
</evidence>
<keyword evidence="4 6" id="KW-0689">Ribosomal protein</keyword>
<name>I4EER1_9BACT</name>
<dbReference type="NCBIfam" id="TIGR01029">
    <property type="entry name" value="rpsG_bact"/>
    <property type="match status" value="1"/>
</dbReference>
<evidence type="ECO:0000259" key="8">
    <source>
        <dbReference type="Pfam" id="PF00177"/>
    </source>
</evidence>
<dbReference type="Proteomes" id="UP000004221">
    <property type="component" value="Unassembled WGS sequence"/>
</dbReference>
<organism evidence="9 10">
    <name type="scientific">Nitrolancea hollandica Lb</name>
    <dbReference type="NCBI Taxonomy" id="1129897"/>
    <lineage>
        <taxon>Bacteria</taxon>
        <taxon>Pseudomonadati</taxon>
        <taxon>Thermomicrobiota</taxon>
        <taxon>Thermomicrobia</taxon>
        <taxon>Sphaerobacterales</taxon>
        <taxon>Sphaerobacterineae</taxon>
        <taxon>Sphaerobacteraceae</taxon>
        <taxon>Nitrolancea</taxon>
    </lineage>
</organism>
<dbReference type="GO" id="GO:0015935">
    <property type="term" value="C:small ribosomal subunit"/>
    <property type="evidence" value="ECO:0007669"/>
    <property type="project" value="InterPro"/>
</dbReference>
<evidence type="ECO:0000256" key="1">
    <source>
        <dbReference type="ARBA" id="ARBA00007151"/>
    </source>
</evidence>
<dbReference type="GO" id="GO:0006412">
    <property type="term" value="P:translation"/>
    <property type="evidence" value="ECO:0007669"/>
    <property type="project" value="UniProtKB-UniRule"/>
</dbReference>
<evidence type="ECO:0000256" key="7">
    <source>
        <dbReference type="RuleBase" id="RU003619"/>
    </source>
</evidence>
<dbReference type="FunFam" id="1.10.455.10:FF:000001">
    <property type="entry name" value="30S ribosomal protein S7"/>
    <property type="match status" value="1"/>
</dbReference>
<dbReference type="SUPFAM" id="SSF47973">
    <property type="entry name" value="Ribosomal protein S7"/>
    <property type="match status" value="1"/>
</dbReference>
<sequence>MIPPDSRYGSELLARFINKVMERGKKGVAERIVYDALDIIQARTSRNPVDVFQQAIHNATPMLEVKPRRVGGATYQVPVQIEPARRLSLAIRWLLQSARARSGRSMAEKLAAELLDAASNTGTTIKRRDDTHRMAEANRAFSHYRW</sequence>
<evidence type="ECO:0000313" key="9">
    <source>
        <dbReference type="EMBL" id="CCF83173.1"/>
    </source>
</evidence>
<dbReference type="InterPro" id="IPR020606">
    <property type="entry name" value="Ribosomal_uS7_CS"/>
</dbReference>
<dbReference type="AlphaFoldDB" id="I4EER1"/>
<keyword evidence="6" id="KW-0820">tRNA-binding</keyword>
<comment type="function">
    <text evidence="6">One of the primary rRNA binding proteins, it binds directly to 16S rRNA where it nucleates assembly of the head domain of the 30S subunit. Is located at the subunit interface close to the decoding center, probably blocks exit of the E-site tRNA.</text>
</comment>
<comment type="caution">
    <text evidence="9">The sequence shown here is derived from an EMBL/GenBank/DDBJ whole genome shotgun (WGS) entry which is preliminary data.</text>
</comment>
<reference evidence="9 10" key="1">
    <citation type="journal article" date="2012" name="ISME J.">
        <title>Nitrification expanded: discovery, physiology and genomics of a nitrite-oxidizing bacterium from the phylum Chloroflexi.</title>
        <authorList>
            <person name="Sorokin D.Y."/>
            <person name="Lucker S."/>
            <person name="Vejmelkova D."/>
            <person name="Kostrikina N.A."/>
            <person name="Kleerebezem R."/>
            <person name="Rijpstra W.I."/>
            <person name="Damste J.S."/>
            <person name="Le Paslier D."/>
            <person name="Muyzer G."/>
            <person name="Wagner M."/>
            <person name="van Loosdrecht M.C."/>
            <person name="Daims H."/>
        </authorList>
    </citation>
    <scope>NUCLEOTIDE SEQUENCE [LARGE SCALE GENOMIC DNA]</scope>
    <source>
        <strain evidence="10">none</strain>
    </source>
</reference>
<evidence type="ECO:0000256" key="5">
    <source>
        <dbReference type="ARBA" id="ARBA00023274"/>
    </source>
</evidence>
<keyword evidence="2 6" id="KW-0699">rRNA-binding</keyword>
<evidence type="ECO:0000256" key="4">
    <source>
        <dbReference type="ARBA" id="ARBA00022980"/>
    </source>
</evidence>
<dbReference type="Gene3D" id="1.10.455.10">
    <property type="entry name" value="Ribosomal protein S7 domain"/>
    <property type="match status" value="1"/>
</dbReference>
<dbReference type="GO" id="GO:0019843">
    <property type="term" value="F:rRNA binding"/>
    <property type="evidence" value="ECO:0007669"/>
    <property type="project" value="UniProtKB-UniRule"/>
</dbReference>
<comment type="similarity">
    <text evidence="1 6 7">Belongs to the universal ribosomal protein uS7 family.</text>
</comment>
<evidence type="ECO:0000313" key="10">
    <source>
        <dbReference type="Proteomes" id="UP000004221"/>
    </source>
</evidence>
<evidence type="ECO:0000256" key="2">
    <source>
        <dbReference type="ARBA" id="ARBA00022730"/>
    </source>
</evidence>
<dbReference type="InterPro" id="IPR005717">
    <property type="entry name" value="Ribosomal_uS7_bac/org-type"/>
</dbReference>
<feature type="domain" description="Small ribosomal subunit protein uS7" evidence="8">
    <location>
        <begin position="2"/>
        <end position="139"/>
    </location>
</feature>
<dbReference type="GO" id="GO:0003735">
    <property type="term" value="F:structural constituent of ribosome"/>
    <property type="evidence" value="ECO:0007669"/>
    <property type="project" value="InterPro"/>
</dbReference>
<dbReference type="InterPro" id="IPR023798">
    <property type="entry name" value="Ribosomal_uS7_dom"/>
</dbReference>
<dbReference type="PIRSF" id="PIRSF002122">
    <property type="entry name" value="RPS7p_RPS7a_RPS5e_RPS7o"/>
    <property type="match status" value="1"/>
</dbReference>
<dbReference type="GO" id="GO:0000049">
    <property type="term" value="F:tRNA binding"/>
    <property type="evidence" value="ECO:0007669"/>
    <property type="project" value="UniProtKB-UniRule"/>
</dbReference>
<evidence type="ECO:0000256" key="3">
    <source>
        <dbReference type="ARBA" id="ARBA00022884"/>
    </source>
</evidence>
<dbReference type="PANTHER" id="PTHR11205">
    <property type="entry name" value="RIBOSOMAL PROTEIN S7"/>
    <property type="match status" value="1"/>
</dbReference>
<dbReference type="PROSITE" id="PS00052">
    <property type="entry name" value="RIBOSOMAL_S7"/>
    <property type="match status" value="1"/>
</dbReference>
<gene>
    <name evidence="6 9" type="primary">rpsG</name>
    <name evidence="9" type="ORF">NITHO_20002</name>
</gene>
<comment type="subunit">
    <text evidence="6">Part of the 30S ribosomal subunit. Contacts proteins S9 and S11.</text>
</comment>
<dbReference type="CDD" id="cd14869">
    <property type="entry name" value="uS7_Bacteria"/>
    <property type="match status" value="1"/>
</dbReference>